<feature type="compositionally biased region" description="Polar residues" evidence="1">
    <location>
        <begin position="111"/>
        <end position="120"/>
    </location>
</feature>
<feature type="region of interest" description="Disordered" evidence="1">
    <location>
        <begin position="201"/>
        <end position="249"/>
    </location>
</feature>
<organism evidence="2">
    <name type="scientific">Octopus bimaculoides</name>
    <name type="common">California two-spotted octopus</name>
    <dbReference type="NCBI Taxonomy" id="37653"/>
    <lineage>
        <taxon>Eukaryota</taxon>
        <taxon>Metazoa</taxon>
        <taxon>Spiralia</taxon>
        <taxon>Lophotrochozoa</taxon>
        <taxon>Mollusca</taxon>
        <taxon>Cephalopoda</taxon>
        <taxon>Coleoidea</taxon>
        <taxon>Octopodiformes</taxon>
        <taxon>Octopoda</taxon>
        <taxon>Incirrata</taxon>
        <taxon>Octopodidae</taxon>
        <taxon>Octopus</taxon>
    </lineage>
</organism>
<feature type="region of interest" description="Disordered" evidence="1">
    <location>
        <begin position="102"/>
        <end position="183"/>
    </location>
</feature>
<accession>A0A0L8HIB1</accession>
<proteinExistence type="predicted"/>
<sequence>MSSPEKKTDKSIFNTSNIEIADKMEYFKKEFLKTSSINNNFINNNNTQIEVDHTRKITESNSNDTNDKTVKKLKSLVCYICLSTTCLKAFCPKLKAKEKISSLLPTPRNPPTTATKVQKATTPSSTTLSSTKQSPTTPPPTTPPPTTRAATLIETVEIPTTTATATPVPTIATTDSSSHFSTPVQGMPLLDFERSNMACSVSNKDEGWKRKSKRRKDKKKDKSTTDRETNFIRDEKSKSRKTKKKQKKT</sequence>
<feature type="compositionally biased region" description="Pro residues" evidence="1">
    <location>
        <begin position="136"/>
        <end position="146"/>
    </location>
</feature>
<protein>
    <submittedName>
        <fullName evidence="2">Uncharacterized protein</fullName>
    </submittedName>
</protein>
<feature type="compositionally biased region" description="Basic residues" evidence="1">
    <location>
        <begin position="210"/>
        <end position="219"/>
    </location>
</feature>
<feature type="compositionally biased region" description="Basic residues" evidence="1">
    <location>
        <begin position="238"/>
        <end position="249"/>
    </location>
</feature>
<gene>
    <name evidence="2" type="ORF">OCBIM_22013911mg</name>
</gene>
<evidence type="ECO:0000313" key="2">
    <source>
        <dbReference type="EMBL" id="KOF88966.1"/>
    </source>
</evidence>
<evidence type="ECO:0000256" key="1">
    <source>
        <dbReference type="SAM" id="MobiDB-lite"/>
    </source>
</evidence>
<reference evidence="2" key="1">
    <citation type="submission" date="2015-07" db="EMBL/GenBank/DDBJ databases">
        <title>MeaNS - Measles Nucleotide Surveillance Program.</title>
        <authorList>
            <person name="Tran T."/>
            <person name="Druce J."/>
        </authorList>
    </citation>
    <scope>NUCLEOTIDE SEQUENCE</scope>
    <source>
        <strain evidence="2">UCB-OBI-ISO-001</strain>
        <tissue evidence="2">Gonad</tissue>
    </source>
</reference>
<dbReference type="AlphaFoldDB" id="A0A0L8HIB1"/>
<feature type="compositionally biased region" description="Low complexity" evidence="1">
    <location>
        <begin position="153"/>
        <end position="174"/>
    </location>
</feature>
<dbReference type="EMBL" id="KQ418071">
    <property type="protein sequence ID" value="KOF88966.1"/>
    <property type="molecule type" value="Genomic_DNA"/>
</dbReference>
<feature type="compositionally biased region" description="Low complexity" evidence="1">
    <location>
        <begin position="121"/>
        <end position="135"/>
    </location>
</feature>
<feature type="compositionally biased region" description="Basic and acidic residues" evidence="1">
    <location>
        <begin position="220"/>
        <end position="237"/>
    </location>
</feature>
<name>A0A0L8HIB1_OCTBM</name>